<feature type="chain" id="PRO_5032648217" description="DUF4097 domain-containing protein" evidence="2">
    <location>
        <begin position="23"/>
        <end position="270"/>
    </location>
</feature>
<dbReference type="AlphaFoldDB" id="A0A841GYV5"/>
<protein>
    <recommendedName>
        <fullName evidence="3">DUF4097 domain-containing protein</fullName>
    </recommendedName>
</protein>
<evidence type="ECO:0000313" key="5">
    <source>
        <dbReference type="Proteomes" id="UP000582837"/>
    </source>
</evidence>
<dbReference type="Pfam" id="PF13349">
    <property type="entry name" value="DUF4097"/>
    <property type="match status" value="1"/>
</dbReference>
<organism evidence="4 5">
    <name type="scientific">Longimicrobium terrae</name>
    <dbReference type="NCBI Taxonomy" id="1639882"/>
    <lineage>
        <taxon>Bacteria</taxon>
        <taxon>Pseudomonadati</taxon>
        <taxon>Gemmatimonadota</taxon>
        <taxon>Longimicrobiia</taxon>
        <taxon>Longimicrobiales</taxon>
        <taxon>Longimicrobiaceae</taxon>
        <taxon>Longimicrobium</taxon>
    </lineage>
</organism>
<dbReference type="InterPro" id="IPR025164">
    <property type="entry name" value="Toastrack_DUF4097"/>
</dbReference>
<evidence type="ECO:0000256" key="2">
    <source>
        <dbReference type="SAM" id="SignalP"/>
    </source>
</evidence>
<feature type="region of interest" description="Disordered" evidence="1">
    <location>
        <begin position="217"/>
        <end position="255"/>
    </location>
</feature>
<evidence type="ECO:0000313" key="4">
    <source>
        <dbReference type="EMBL" id="MBB6070933.1"/>
    </source>
</evidence>
<dbReference type="RefSeq" id="WP_170033353.1">
    <property type="nucleotide sequence ID" value="NZ_JABDTL010000001.1"/>
</dbReference>
<sequence>MRSAARLLPLAAVLAFAAPAHTQPPDGCRSWGRGGDRATFCEIRESTLAATGALSVDAGTNGGVTVRAYEGREIRVRAEVRTVAPTDQAAREMARGIRVNAAGSRITTTGPAQRGNLNWGVSYEILVPARTGLTVQTMNGPISVEGVAGTMRLRTTNGPIGLTNVSGDVNGRTSNGPVNVTLSGQRWSGGGLDVETTNGPVNVRIPRGYGAHVRASTTHGPIRVPASMGPRQRDERRPWSPPRPVDMDLNGGGPLIRTVTTNGPVTITEI</sequence>
<comment type="caution">
    <text evidence="4">The sequence shown here is derived from an EMBL/GenBank/DDBJ whole genome shotgun (WGS) entry which is preliminary data.</text>
</comment>
<dbReference type="Proteomes" id="UP000582837">
    <property type="component" value="Unassembled WGS sequence"/>
</dbReference>
<feature type="signal peptide" evidence="2">
    <location>
        <begin position="1"/>
        <end position="22"/>
    </location>
</feature>
<feature type="domain" description="DUF4097" evidence="3">
    <location>
        <begin position="133"/>
        <end position="237"/>
    </location>
</feature>
<reference evidence="4 5" key="1">
    <citation type="submission" date="2020-08" db="EMBL/GenBank/DDBJ databases">
        <title>Genomic Encyclopedia of Type Strains, Phase IV (KMG-IV): sequencing the most valuable type-strain genomes for metagenomic binning, comparative biology and taxonomic classification.</title>
        <authorList>
            <person name="Goeker M."/>
        </authorList>
    </citation>
    <scope>NUCLEOTIDE SEQUENCE [LARGE SCALE GENOMIC DNA]</scope>
    <source>
        <strain evidence="4 5">DSM 29007</strain>
    </source>
</reference>
<dbReference type="EMBL" id="JACHIA010000006">
    <property type="protein sequence ID" value="MBB6070933.1"/>
    <property type="molecule type" value="Genomic_DNA"/>
</dbReference>
<evidence type="ECO:0000256" key="1">
    <source>
        <dbReference type="SAM" id="MobiDB-lite"/>
    </source>
</evidence>
<accession>A0A841GYV5</accession>
<proteinExistence type="predicted"/>
<keyword evidence="5" id="KW-1185">Reference proteome</keyword>
<gene>
    <name evidence="4" type="ORF">HNQ61_002555</name>
</gene>
<keyword evidence="2" id="KW-0732">Signal</keyword>
<evidence type="ECO:0000259" key="3">
    <source>
        <dbReference type="Pfam" id="PF13349"/>
    </source>
</evidence>
<name>A0A841GYV5_9BACT</name>